<feature type="compositionally biased region" description="Low complexity" evidence="1">
    <location>
        <begin position="127"/>
        <end position="137"/>
    </location>
</feature>
<evidence type="ECO:0000256" key="1">
    <source>
        <dbReference type="SAM" id="MobiDB-lite"/>
    </source>
</evidence>
<sequence>MNNSTSQNGHGWGSTNPLNTSSVFGYHIKDHVASSGSNFAMDCWGRPASPVAVQEPDPEPQPQPEPVAAPDPEPLSPARLSDHPLYKGWKKLNPRMKKKRTRLLVSKGLPVPGKDFVWPPPAPELIAEGPVEVLEAAPEPEPVPESEPESAQEIEPEPEAEPEPEPVQEPEPEPELEPEPEQAQEPEPVLEPETEPAQEPEPEQAQDPEPGPGPEPQSPRLTIFPPQPERTVCTKNVATGSSFLLSLLSNIRDTGAFSDLKINCGVSTFNAHCCIVCPQSSVFEKVIMDGSKEITIIDHPFVIKKMLDYLYRGDYDEHELATEAQRYQDQGPALPKYANAMMHVTANKYAIRGLKDLTEKRLVSNLIHEWNDTNFIQLIQYVYGPRTPANSTLQTIVAQFAARHVFTLREFQSFHEVLKRFPDFMYVFSSEMMERVIQLEKEAL</sequence>
<protein>
    <submittedName>
        <fullName evidence="3">BTB/POZ domain protein</fullName>
    </submittedName>
</protein>
<dbReference type="EMBL" id="MKZY01000003">
    <property type="protein sequence ID" value="OOO12011.1"/>
    <property type="molecule type" value="Genomic_DNA"/>
</dbReference>
<dbReference type="InterPro" id="IPR000210">
    <property type="entry name" value="BTB/POZ_dom"/>
</dbReference>
<evidence type="ECO:0000313" key="3">
    <source>
        <dbReference type="EMBL" id="OOO12011.1"/>
    </source>
</evidence>
<reference evidence="3 4" key="1">
    <citation type="submission" date="2016-10" db="EMBL/GenBank/DDBJ databases">
        <title>Genome sequencing of Aspergillus oryzae BCC7051.</title>
        <authorList>
            <person name="Thammarongtham C."/>
            <person name="Vorapreeda T."/>
            <person name="Nookaew I."/>
            <person name="Srisuk T."/>
            <person name="Land M."/>
            <person name="Jeennor S."/>
            <person name="Laoteng K."/>
        </authorList>
    </citation>
    <scope>NUCLEOTIDE SEQUENCE [LARGE SCALE GENOMIC DNA]</scope>
    <source>
        <strain evidence="3 4">BCC7051</strain>
    </source>
</reference>
<dbReference type="OrthoDB" id="6359816at2759"/>
<dbReference type="SUPFAM" id="SSF54695">
    <property type="entry name" value="POZ domain"/>
    <property type="match status" value="1"/>
</dbReference>
<dbReference type="InterPro" id="IPR011333">
    <property type="entry name" value="SKP1/BTB/POZ_sf"/>
</dbReference>
<feature type="region of interest" description="Disordered" evidence="1">
    <location>
        <begin position="37"/>
        <end position="227"/>
    </location>
</feature>
<feature type="compositionally biased region" description="Acidic residues" evidence="1">
    <location>
        <begin position="142"/>
        <end position="206"/>
    </location>
</feature>
<dbReference type="Proteomes" id="UP000190312">
    <property type="component" value="Unassembled WGS sequence"/>
</dbReference>
<dbReference type="Gene3D" id="3.30.710.10">
    <property type="entry name" value="Potassium Channel Kv1.1, Chain A"/>
    <property type="match status" value="1"/>
</dbReference>
<dbReference type="PANTHER" id="PTHR47843">
    <property type="entry name" value="BTB DOMAIN-CONTAINING PROTEIN-RELATED"/>
    <property type="match status" value="1"/>
</dbReference>
<gene>
    <name evidence="3" type="ORF">OAory_01084810</name>
</gene>
<dbReference type="AlphaFoldDB" id="A0A1S9DSJ8"/>
<dbReference type="Pfam" id="PF00651">
    <property type="entry name" value="BTB"/>
    <property type="match status" value="1"/>
</dbReference>
<accession>A0A1S9DSJ8</accession>
<feature type="compositionally biased region" description="Basic residues" evidence="1">
    <location>
        <begin position="88"/>
        <end position="102"/>
    </location>
</feature>
<name>A0A1S9DSJ8_ASPOZ</name>
<feature type="domain" description="BTB" evidence="2">
    <location>
        <begin position="258"/>
        <end position="319"/>
    </location>
</feature>
<dbReference type="VEuPathDB" id="FungiDB:AO090102000202"/>
<comment type="caution">
    <text evidence="3">The sequence shown here is derived from an EMBL/GenBank/DDBJ whole genome shotgun (WGS) entry which is preliminary data.</text>
</comment>
<evidence type="ECO:0000259" key="2">
    <source>
        <dbReference type="PROSITE" id="PS50097"/>
    </source>
</evidence>
<dbReference type="SMART" id="SM00225">
    <property type="entry name" value="BTB"/>
    <property type="match status" value="1"/>
</dbReference>
<feature type="compositionally biased region" description="Pro residues" evidence="1">
    <location>
        <begin position="59"/>
        <end position="75"/>
    </location>
</feature>
<organism evidence="3 4">
    <name type="scientific">Aspergillus oryzae</name>
    <name type="common">Yellow koji mold</name>
    <dbReference type="NCBI Taxonomy" id="5062"/>
    <lineage>
        <taxon>Eukaryota</taxon>
        <taxon>Fungi</taxon>
        <taxon>Dikarya</taxon>
        <taxon>Ascomycota</taxon>
        <taxon>Pezizomycotina</taxon>
        <taxon>Eurotiomycetes</taxon>
        <taxon>Eurotiomycetidae</taxon>
        <taxon>Eurotiales</taxon>
        <taxon>Aspergillaceae</taxon>
        <taxon>Aspergillus</taxon>
        <taxon>Aspergillus subgen. Circumdati</taxon>
    </lineage>
</organism>
<evidence type="ECO:0000313" key="4">
    <source>
        <dbReference type="Proteomes" id="UP000190312"/>
    </source>
</evidence>
<dbReference type="PANTHER" id="PTHR47843:SF5">
    <property type="entry name" value="BTB_POZ DOMAIN PROTEIN"/>
    <property type="match status" value="1"/>
</dbReference>
<proteinExistence type="predicted"/>
<dbReference type="PROSITE" id="PS50097">
    <property type="entry name" value="BTB"/>
    <property type="match status" value="1"/>
</dbReference>